<dbReference type="EMBL" id="WTYY01000002">
    <property type="protein sequence ID" value="MXO87998.1"/>
    <property type="molecule type" value="Genomic_DNA"/>
</dbReference>
<dbReference type="PROSITE" id="PS50405">
    <property type="entry name" value="GST_CTER"/>
    <property type="match status" value="1"/>
</dbReference>
<dbReference type="SUPFAM" id="SSF52833">
    <property type="entry name" value="Thioredoxin-like"/>
    <property type="match status" value="1"/>
</dbReference>
<dbReference type="PROSITE" id="PS50404">
    <property type="entry name" value="GST_NTER"/>
    <property type="match status" value="1"/>
</dbReference>
<dbReference type="InterPro" id="IPR004045">
    <property type="entry name" value="Glutathione_S-Trfase_N"/>
</dbReference>
<dbReference type="Pfam" id="PF13410">
    <property type="entry name" value="GST_C_2"/>
    <property type="match status" value="1"/>
</dbReference>
<sequence length="236" mass="25936">MGDHLSAGDGGDPQYVPRNGAGRARAMIKIYHVPNSRSQRVVWLMEELGEDYALEKFGIPVPDSFLKVNPLGSVPTIEDTDAQTPIVMFESLAILQYLTGRRLVAGEAKAAGLTTGPMPDPAAYAEHLQFLHFGEADLATPIGTIFRTRIFTGEQSNATIQDQLGQLKKRIAYLDDHLADGRDYVTGARFTIADISIGYAFLLAEFTKCEAVLPGHVVAYWQRLQARPAYQRAQEA</sequence>
<proteinExistence type="predicted"/>
<reference evidence="3 4" key="1">
    <citation type="submission" date="2019-12" db="EMBL/GenBank/DDBJ databases">
        <title>Genomic-based taxomic classification of the family Erythrobacteraceae.</title>
        <authorList>
            <person name="Xu L."/>
        </authorList>
    </citation>
    <scope>NUCLEOTIDE SEQUENCE [LARGE SCALE GENOMIC DNA]</scope>
    <source>
        <strain evidence="3 4">JCM 16339</strain>
    </source>
</reference>
<organism evidence="3 4">
    <name type="scientific">Alteraurantiacibacter aestuarii</name>
    <dbReference type="NCBI Taxonomy" id="650004"/>
    <lineage>
        <taxon>Bacteria</taxon>
        <taxon>Pseudomonadati</taxon>
        <taxon>Pseudomonadota</taxon>
        <taxon>Alphaproteobacteria</taxon>
        <taxon>Sphingomonadales</taxon>
        <taxon>Erythrobacteraceae</taxon>
        <taxon>Alteraurantiacibacter</taxon>
    </lineage>
</organism>
<name>A0A844ZJP0_9SPHN</name>
<dbReference type="AlphaFoldDB" id="A0A844ZJP0"/>
<evidence type="ECO:0008006" key="5">
    <source>
        <dbReference type="Google" id="ProtNLM"/>
    </source>
</evidence>
<dbReference type="InterPro" id="IPR010987">
    <property type="entry name" value="Glutathione-S-Trfase_C-like"/>
</dbReference>
<protein>
    <recommendedName>
        <fullName evidence="5">Glutathione S-transferase family protein</fullName>
    </recommendedName>
</protein>
<dbReference type="SFLD" id="SFLDS00019">
    <property type="entry name" value="Glutathione_Transferase_(cytos"/>
    <property type="match status" value="1"/>
</dbReference>
<comment type="caution">
    <text evidence="3">The sequence shown here is derived from an EMBL/GenBank/DDBJ whole genome shotgun (WGS) entry which is preliminary data.</text>
</comment>
<dbReference type="InterPro" id="IPR036249">
    <property type="entry name" value="Thioredoxin-like_sf"/>
</dbReference>
<dbReference type="SUPFAM" id="SSF47616">
    <property type="entry name" value="GST C-terminal domain-like"/>
    <property type="match status" value="1"/>
</dbReference>
<keyword evidence="4" id="KW-1185">Reference proteome</keyword>
<dbReference type="Pfam" id="PF13409">
    <property type="entry name" value="GST_N_2"/>
    <property type="match status" value="1"/>
</dbReference>
<dbReference type="Proteomes" id="UP000435243">
    <property type="component" value="Unassembled WGS sequence"/>
</dbReference>
<dbReference type="Gene3D" id="3.40.30.10">
    <property type="entry name" value="Glutaredoxin"/>
    <property type="match status" value="1"/>
</dbReference>
<dbReference type="SFLD" id="SFLDG00358">
    <property type="entry name" value="Main_(cytGST)"/>
    <property type="match status" value="1"/>
</dbReference>
<dbReference type="PANTHER" id="PTHR44051">
    <property type="entry name" value="GLUTATHIONE S-TRANSFERASE-RELATED"/>
    <property type="match status" value="1"/>
</dbReference>
<feature type="domain" description="GST N-terminal" evidence="1">
    <location>
        <begin position="25"/>
        <end position="106"/>
    </location>
</feature>
<gene>
    <name evidence="3" type="ORF">GRI32_04515</name>
</gene>
<evidence type="ECO:0000259" key="1">
    <source>
        <dbReference type="PROSITE" id="PS50404"/>
    </source>
</evidence>
<dbReference type="InterPro" id="IPR040079">
    <property type="entry name" value="Glutathione_S-Trfase"/>
</dbReference>
<dbReference type="SFLD" id="SFLDG01150">
    <property type="entry name" value="Main.1:_Beta-like"/>
    <property type="match status" value="1"/>
</dbReference>
<feature type="domain" description="GST C-terminal" evidence="2">
    <location>
        <begin position="120"/>
        <end position="236"/>
    </location>
</feature>
<evidence type="ECO:0000313" key="3">
    <source>
        <dbReference type="EMBL" id="MXO87998.1"/>
    </source>
</evidence>
<evidence type="ECO:0000259" key="2">
    <source>
        <dbReference type="PROSITE" id="PS50405"/>
    </source>
</evidence>
<dbReference type="Gene3D" id="1.20.1050.10">
    <property type="match status" value="1"/>
</dbReference>
<accession>A0A844ZJP0</accession>
<dbReference type="InterPro" id="IPR036282">
    <property type="entry name" value="Glutathione-S-Trfase_C_sf"/>
</dbReference>
<dbReference type="PANTHER" id="PTHR44051:SF21">
    <property type="entry name" value="GLUTATHIONE S-TRANSFERASE FAMILY PROTEIN"/>
    <property type="match status" value="1"/>
</dbReference>
<dbReference type="CDD" id="cd03046">
    <property type="entry name" value="GST_N_GTT1_like"/>
    <property type="match status" value="1"/>
</dbReference>
<evidence type="ECO:0000313" key="4">
    <source>
        <dbReference type="Proteomes" id="UP000435243"/>
    </source>
</evidence>